<accession>A0ACC2QQ50</accession>
<comment type="caution">
    <text evidence="1">The sequence shown here is derived from an EMBL/GenBank/DDBJ whole genome shotgun (WGS) entry which is preliminary data.</text>
</comment>
<keyword evidence="2" id="KW-1185">Reference proteome</keyword>
<organism evidence="1 2">
    <name type="scientific">Mythimna loreyi</name>
    <dbReference type="NCBI Taxonomy" id="667449"/>
    <lineage>
        <taxon>Eukaryota</taxon>
        <taxon>Metazoa</taxon>
        <taxon>Ecdysozoa</taxon>
        <taxon>Arthropoda</taxon>
        <taxon>Hexapoda</taxon>
        <taxon>Insecta</taxon>
        <taxon>Pterygota</taxon>
        <taxon>Neoptera</taxon>
        <taxon>Endopterygota</taxon>
        <taxon>Lepidoptera</taxon>
        <taxon>Glossata</taxon>
        <taxon>Ditrysia</taxon>
        <taxon>Noctuoidea</taxon>
        <taxon>Noctuidae</taxon>
        <taxon>Noctuinae</taxon>
        <taxon>Hadenini</taxon>
        <taxon>Mythimna</taxon>
    </lineage>
</organism>
<protein>
    <submittedName>
        <fullName evidence="1">Uncharacterized protein</fullName>
    </submittedName>
</protein>
<sequence length="1064" mass="123561">MSSDDSDDEPLSVIAANKKFDPEEQDEITSDSSESPNKKKKKLPPPKRLSVTIKLQRKKAAEPPPVIERPADVWLYLKDLNPSGPYSCLLCPDWFINRSKIIIHYVINHKKDFCGVCRYFVPDREAWGKHLRFHTPWPCSQCVENFDTEGDLRDHLKSRHNLVHCRLCHFRVLDGDLYQSHLFQKHNVSNVSNKDEDNLWELEYDGTSNFLCLLCNKSTNSTRTFFNHYMGYHHFTLKCFAALLSGRDIPFKVYGADLRAEFVEEQLKHHERYGYVDSDFKPADCVVVDDPNQTRDLLKVLIPEIKQEIDIPDEATNEDGTAKAKDDEDDIYKSYNGIDDFDVTLMELIIVQKCYHDYISDILSDINANSFFEYSDIDYEHLTTEVAMDIVCTLCSIRYSTLSNFASHMFKMHSIKSLPVFSCRVCATTFDTQTELDNHISNELGEFEDLWICQFCDKEFDDRENTRRHLTEHWEHAEYDNCFSPHLGFKCSYCPTLFWHETDRETHQVRAHFFNHKDAFYKCESCNEIFSDKVWYVHHHLEKHSSPEKTSLYLLKCTLCCVVMPSIEEMRGHFNCEHPEARKVFCSLDSCQYKPLCHRKSFKLHVRTMHSSRGGRPEPAVECVVCGREFGSSRACGAHMAQAHGPGKFKCKLCREVLHTMDERKLHYLISHPGQHPFECSECGKSFQYKSSLYMHKQDHLPNKQNYTCTYCGKTFLKRDSFREHVQIHEGPRHACSYCPMRFVQRSNMLRHERRHTGERPYACPHCPRSFADKGACNSHTRTHLKDTSYGCMYCGKTFVQKSKLTYHIRKHTGENLETCTVCSKLFTSACSLREHMKIHEPKKEQVKCPLCDRKYQDERYMLRHLRTSHTHARHPCPICNKTLTSPAGLRHHVMTHSSLKTIRCKMCPKAYSVKRTMIKHFRRRHGFKGTEPNIKEFYTRLDPRECNLGLDEPTMTNIFGPPPKKSMDEVLVGDYVTVANMAPLKPVEDKDESQTTEDTQDTLVGKSQSEDEKEADGFEPLDNKIVIKIEAPDPAEPSHSRELEPTDFVSVKIEPVDEHGGDE</sequence>
<dbReference type="Proteomes" id="UP001231649">
    <property type="component" value="Chromosome 16"/>
</dbReference>
<evidence type="ECO:0000313" key="2">
    <source>
        <dbReference type="Proteomes" id="UP001231649"/>
    </source>
</evidence>
<dbReference type="EMBL" id="CM056792">
    <property type="protein sequence ID" value="KAJ8722261.1"/>
    <property type="molecule type" value="Genomic_DNA"/>
</dbReference>
<gene>
    <name evidence="1" type="ORF">PYW08_004663</name>
</gene>
<reference evidence="1" key="1">
    <citation type="submission" date="2023-03" db="EMBL/GenBank/DDBJ databases">
        <title>Chromosome-level genomes of two armyworms, Mythimna separata and Mythimna loreyi, provide insights into the biosynthesis and reception of sex pheromones.</title>
        <authorList>
            <person name="Zhao H."/>
        </authorList>
    </citation>
    <scope>NUCLEOTIDE SEQUENCE</scope>
    <source>
        <strain evidence="1">BeijingLab</strain>
    </source>
</reference>
<evidence type="ECO:0000313" key="1">
    <source>
        <dbReference type="EMBL" id="KAJ8722261.1"/>
    </source>
</evidence>
<name>A0ACC2QQ50_9NEOP</name>
<proteinExistence type="predicted"/>